<dbReference type="GO" id="GO:0016151">
    <property type="term" value="F:nickel cation binding"/>
    <property type="evidence" value="ECO:0007669"/>
    <property type="project" value="InterPro"/>
</dbReference>
<dbReference type="PANTHER" id="PTHR43440:SF1">
    <property type="entry name" value="UREASE"/>
    <property type="match status" value="1"/>
</dbReference>
<dbReference type="GO" id="GO:0009039">
    <property type="term" value="F:urease activity"/>
    <property type="evidence" value="ECO:0007669"/>
    <property type="project" value="InterPro"/>
</dbReference>
<comment type="caution">
    <text evidence="3">The sequence shown here is derived from an EMBL/GenBank/DDBJ whole genome shotgun (WGS) entry which is preliminary data.</text>
</comment>
<evidence type="ECO:0000313" key="3">
    <source>
        <dbReference type="EMBL" id="OEV18115.1"/>
    </source>
</evidence>
<keyword evidence="4" id="KW-1185">Reference proteome</keyword>
<evidence type="ECO:0000259" key="2">
    <source>
        <dbReference type="PROSITE" id="PS51368"/>
    </source>
</evidence>
<evidence type="ECO:0000256" key="1">
    <source>
        <dbReference type="PROSITE-ProRule" id="PRU00700"/>
    </source>
</evidence>
<comment type="subcellular location">
    <subcellularLocation>
        <location evidence="1">Cytoplasm</location>
    </subcellularLocation>
</comment>
<proteinExistence type="predicted"/>
<dbReference type="Proteomes" id="UP000175971">
    <property type="component" value="Unassembled WGS sequence"/>
</dbReference>
<dbReference type="PATRIC" id="fig|518642.7.peg.4981"/>
<sequence>MLWDPAFFGVKPQTVIKGGQIAYAQMGDANASIPTPQPVMPRPMFGALGRAAAHGSYNFVSATAIEDGLPERLGLEKQFTPITSTRGVTKADMRENGAMPHVHVDPDSFAVTIDGEPVEPAPAAELPMAQRYFLF</sequence>
<dbReference type="InterPro" id="IPR017951">
    <property type="entry name" value="Urease_asu_c"/>
</dbReference>
<dbReference type="GO" id="GO:0005737">
    <property type="term" value="C:cytoplasm"/>
    <property type="evidence" value="ECO:0007669"/>
    <property type="project" value="UniProtKB-SubCell"/>
</dbReference>
<dbReference type="PANTHER" id="PTHR43440">
    <property type="entry name" value="UREASE"/>
    <property type="match status" value="1"/>
</dbReference>
<name>A0A1E7LPJ3_9ACTN</name>
<evidence type="ECO:0000313" key="4">
    <source>
        <dbReference type="Proteomes" id="UP000175971"/>
    </source>
</evidence>
<feature type="domain" description="Urease" evidence="2">
    <location>
        <begin position="1"/>
        <end position="135"/>
    </location>
</feature>
<accession>A0A1E7LPJ3</accession>
<comment type="caution">
    <text evidence="1">Lacks conserved residue(s) required for the propagation of feature annotation.</text>
</comment>
<dbReference type="SUPFAM" id="SSF51556">
    <property type="entry name" value="Metallo-dependent hydrolases"/>
    <property type="match status" value="1"/>
</dbReference>
<protein>
    <recommendedName>
        <fullName evidence="2">Urease domain-containing protein</fullName>
    </recommendedName>
</protein>
<dbReference type="AlphaFoldDB" id="A0A1E7LPJ3"/>
<keyword evidence="1" id="KW-0963">Cytoplasm</keyword>
<reference evidence="3 4" key="1">
    <citation type="journal article" date="2016" name="Front. Microbiol.">
        <title>Comparative Genomics Analysis of Streptomyces Species Reveals Their Adaptation to the Marine Environment and Their Diversity at the Genomic Level.</title>
        <authorList>
            <person name="Tian X."/>
            <person name="Zhang Z."/>
            <person name="Yang T."/>
            <person name="Chen M."/>
            <person name="Li J."/>
            <person name="Chen F."/>
            <person name="Yang J."/>
            <person name="Li W."/>
            <person name="Zhang B."/>
            <person name="Zhang Z."/>
            <person name="Wu J."/>
            <person name="Zhang C."/>
            <person name="Long L."/>
            <person name="Xiao J."/>
        </authorList>
    </citation>
    <scope>NUCLEOTIDE SEQUENCE [LARGE SCALE GENOMIC DNA]</scope>
    <source>
        <strain evidence="3 4">SCSIO M10372</strain>
    </source>
</reference>
<dbReference type="InterPro" id="IPR011059">
    <property type="entry name" value="Metal-dep_hydrolase_composite"/>
</dbReference>
<dbReference type="InterPro" id="IPR050112">
    <property type="entry name" value="Urease_alpha_subunit"/>
</dbReference>
<organism evidence="3 4">
    <name type="scientific">Streptomyces nanshensis</name>
    <dbReference type="NCBI Taxonomy" id="518642"/>
    <lineage>
        <taxon>Bacteria</taxon>
        <taxon>Bacillati</taxon>
        <taxon>Actinomycetota</taxon>
        <taxon>Actinomycetes</taxon>
        <taxon>Kitasatosporales</taxon>
        <taxon>Streptomycetaceae</taxon>
        <taxon>Streptomyces</taxon>
    </lineage>
</organism>
<dbReference type="InterPro" id="IPR032466">
    <property type="entry name" value="Metal_Hydrolase"/>
</dbReference>
<dbReference type="SUPFAM" id="SSF51338">
    <property type="entry name" value="Composite domain of metallo-dependent hydrolases"/>
    <property type="match status" value="1"/>
</dbReference>
<gene>
    <name evidence="3" type="ORF">AN221_23455</name>
</gene>
<dbReference type="PROSITE" id="PS51368">
    <property type="entry name" value="UREASE_3"/>
    <property type="match status" value="1"/>
</dbReference>
<dbReference type="Gene3D" id="3.20.20.140">
    <property type="entry name" value="Metal-dependent hydrolases"/>
    <property type="match status" value="1"/>
</dbReference>
<dbReference type="EMBL" id="LJGZ01000094">
    <property type="protein sequence ID" value="OEV18115.1"/>
    <property type="molecule type" value="Genomic_DNA"/>
</dbReference>